<dbReference type="InterPro" id="IPR036477">
    <property type="entry name" value="Formyl_transf_N_sf"/>
</dbReference>
<dbReference type="SUPFAM" id="SSF50486">
    <property type="entry name" value="FMT C-terminal domain-like"/>
    <property type="match status" value="1"/>
</dbReference>
<evidence type="ECO:0000313" key="9">
    <source>
        <dbReference type="Proteomes" id="UP000178534"/>
    </source>
</evidence>
<dbReference type="GO" id="GO:0005829">
    <property type="term" value="C:cytosol"/>
    <property type="evidence" value="ECO:0007669"/>
    <property type="project" value="TreeGrafter"/>
</dbReference>
<dbReference type="CDD" id="cd08704">
    <property type="entry name" value="Met_tRNA_FMT_C"/>
    <property type="match status" value="1"/>
</dbReference>
<dbReference type="InterPro" id="IPR044135">
    <property type="entry name" value="Met-tRNA-FMT_C"/>
</dbReference>
<evidence type="ECO:0000256" key="4">
    <source>
        <dbReference type="ARBA" id="ARBA00022917"/>
    </source>
</evidence>
<dbReference type="InterPro" id="IPR011034">
    <property type="entry name" value="Formyl_transferase-like_C_sf"/>
</dbReference>
<dbReference type="GO" id="GO:0004479">
    <property type="term" value="F:methionyl-tRNA formyltransferase activity"/>
    <property type="evidence" value="ECO:0007669"/>
    <property type="project" value="UniProtKB-UniRule"/>
</dbReference>
<gene>
    <name evidence="5" type="primary">fmt</name>
    <name evidence="8" type="ORF">A2942_03205</name>
</gene>
<dbReference type="Pfam" id="PF00551">
    <property type="entry name" value="Formyl_trans_N"/>
    <property type="match status" value="1"/>
</dbReference>
<dbReference type="HAMAP" id="MF_00182">
    <property type="entry name" value="Formyl_trans"/>
    <property type="match status" value="1"/>
</dbReference>
<protein>
    <recommendedName>
        <fullName evidence="2 5">Methionyl-tRNA formyltransferase</fullName>
        <ecNumber evidence="2 5">2.1.2.9</ecNumber>
    </recommendedName>
</protein>
<feature type="domain" description="Formyl transferase C-terminal" evidence="7">
    <location>
        <begin position="211"/>
        <end position="262"/>
    </location>
</feature>
<comment type="function">
    <text evidence="5">Attaches a formyl group to the free amino group of methionyl-tRNA(fMet). The formyl group appears to play a dual role in the initiator identity of N-formylmethionyl-tRNA by promoting its recognition by IF2 and preventing the misappropriation of this tRNA by the elongation apparatus.</text>
</comment>
<dbReference type="PANTHER" id="PTHR11138:SF5">
    <property type="entry name" value="METHIONYL-TRNA FORMYLTRANSFERASE, MITOCHONDRIAL"/>
    <property type="match status" value="1"/>
</dbReference>
<organism evidence="8 9">
    <name type="scientific">Candidatus Lloydbacteria bacterium RIFCSPLOWO2_01_FULL_50_20</name>
    <dbReference type="NCBI Taxonomy" id="1798665"/>
    <lineage>
        <taxon>Bacteria</taxon>
        <taxon>Candidatus Lloydiibacteriota</taxon>
    </lineage>
</organism>
<evidence type="ECO:0000259" key="6">
    <source>
        <dbReference type="Pfam" id="PF00551"/>
    </source>
</evidence>
<dbReference type="InterPro" id="IPR041711">
    <property type="entry name" value="Met-tRNA-FMT_N"/>
</dbReference>
<sequence length="295" mass="33146">MALSRILNLRFAFFGTPRFAEIILNELEQKGFIPALVVTAPDKPKGRKLLLTPSEVNIWAKKRHIPVLMPEKLSNEAFLEDLKKTDFDLFIVAAYGKIIPKVVLDLPRNGSLNIHPSLLPKFRGPSPIESAILSDETSTGVTIIVLDEEMDHGPIIAQQEFIIENWPTKGSRLAEYLAHAGGALLAETLPEYLARGKAYPQDHSRATFTKKISKEDGLIDLSGDPLLNYRKIQAFDDWPGAFFFTERNGRRIRVRVTDASYANSKLSITRVVPEGKKEMSYEDFLRGEARTRDGL</sequence>
<comment type="caution">
    <text evidence="8">The sequence shown here is derived from an EMBL/GenBank/DDBJ whole genome shotgun (WGS) entry which is preliminary data.</text>
</comment>
<dbReference type="EMBL" id="MHLP01000035">
    <property type="protein sequence ID" value="OGZ11599.1"/>
    <property type="molecule type" value="Genomic_DNA"/>
</dbReference>
<keyword evidence="3 5" id="KW-0808">Transferase</keyword>
<evidence type="ECO:0000256" key="1">
    <source>
        <dbReference type="ARBA" id="ARBA00010699"/>
    </source>
</evidence>
<dbReference type="SUPFAM" id="SSF53328">
    <property type="entry name" value="Formyltransferase"/>
    <property type="match status" value="1"/>
</dbReference>
<comment type="catalytic activity">
    <reaction evidence="5">
        <text>L-methionyl-tRNA(fMet) + (6R)-10-formyltetrahydrofolate = N-formyl-L-methionyl-tRNA(fMet) + (6S)-5,6,7,8-tetrahydrofolate + H(+)</text>
        <dbReference type="Rhea" id="RHEA:24380"/>
        <dbReference type="Rhea" id="RHEA-COMP:9952"/>
        <dbReference type="Rhea" id="RHEA-COMP:9953"/>
        <dbReference type="ChEBI" id="CHEBI:15378"/>
        <dbReference type="ChEBI" id="CHEBI:57453"/>
        <dbReference type="ChEBI" id="CHEBI:78530"/>
        <dbReference type="ChEBI" id="CHEBI:78844"/>
        <dbReference type="ChEBI" id="CHEBI:195366"/>
        <dbReference type="EC" id="2.1.2.9"/>
    </reaction>
</comment>
<reference evidence="8 9" key="1">
    <citation type="journal article" date="2016" name="Nat. Commun.">
        <title>Thousands of microbial genomes shed light on interconnected biogeochemical processes in an aquifer system.</title>
        <authorList>
            <person name="Anantharaman K."/>
            <person name="Brown C.T."/>
            <person name="Hug L.A."/>
            <person name="Sharon I."/>
            <person name="Castelle C.J."/>
            <person name="Probst A.J."/>
            <person name="Thomas B.C."/>
            <person name="Singh A."/>
            <person name="Wilkins M.J."/>
            <person name="Karaoz U."/>
            <person name="Brodie E.L."/>
            <person name="Williams K.H."/>
            <person name="Hubbard S.S."/>
            <person name="Banfield J.F."/>
        </authorList>
    </citation>
    <scope>NUCLEOTIDE SEQUENCE [LARGE SCALE GENOMIC DNA]</scope>
</reference>
<name>A0A1G2DD88_9BACT</name>
<dbReference type="AlphaFoldDB" id="A0A1G2DD88"/>
<evidence type="ECO:0000259" key="7">
    <source>
        <dbReference type="Pfam" id="PF02911"/>
    </source>
</evidence>
<dbReference type="PANTHER" id="PTHR11138">
    <property type="entry name" value="METHIONYL-TRNA FORMYLTRANSFERASE"/>
    <property type="match status" value="1"/>
</dbReference>
<dbReference type="STRING" id="1798665.A2942_03205"/>
<evidence type="ECO:0000256" key="3">
    <source>
        <dbReference type="ARBA" id="ARBA00022679"/>
    </source>
</evidence>
<dbReference type="Pfam" id="PF02911">
    <property type="entry name" value="Formyl_trans_C"/>
    <property type="match status" value="1"/>
</dbReference>
<feature type="domain" description="Formyl transferase N-terminal" evidence="6">
    <location>
        <begin position="10"/>
        <end position="187"/>
    </location>
</feature>
<accession>A0A1G2DD88</accession>
<feature type="binding site" evidence="5">
    <location>
        <begin position="117"/>
        <end position="120"/>
    </location>
    <ligand>
        <name>(6S)-5,6,7,8-tetrahydrofolate</name>
        <dbReference type="ChEBI" id="CHEBI:57453"/>
    </ligand>
</feature>
<dbReference type="InterPro" id="IPR005794">
    <property type="entry name" value="Fmt"/>
</dbReference>
<evidence type="ECO:0000313" key="8">
    <source>
        <dbReference type="EMBL" id="OGZ11599.1"/>
    </source>
</evidence>
<dbReference type="InterPro" id="IPR005793">
    <property type="entry name" value="Formyl_trans_C"/>
</dbReference>
<proteinExistence type="inferred from homology"/>
<dbReference type="EC" id="2.1.2.9" evidence="2 5"/>
<keyword evidence="4 5" id="KW-0648">Protein biosynthesis</keyword>
<dbReference type="InterPro" id="IPR002376">
    <property type="entry name" value="Formyl_transf_N"/>
</dbReference>
<evidence type="ECO:0000256" key="5">
    <source>
        <dbReference type="HAMAP-Rule" id="MF_00182"/>
    </source>
</evidence>
<comment type="similarity">
    <text evidence="1 5">Belongs to the Fmt family.</text>
</comment>
<evidence type="ECO:0000256" key="2">
    <source>
        <dbReference type="ARBA" id="ARBA00012261"/>
    </source>
</evidence>
<dbReference type="NCBIfam" id="TIGR00460">
    <property type="entry name" value="fmt"/>
    <property type="match status" value="1"/>
</dbReference>
<dbReference type="CDD" id="cd08646">
    <property type="entry name" value="FMT_core_Met-tRNA-FMT_N"/>
    <property type="match status" value="1"/>
</dbReference>
<dbReference type="Gene3D" id="3.40.50.12230">
    <property type="match status" value="1"/>
</dbReference>
<dbReference type="Proteomes" id="UP000178534">
    <property type="component" value="Unassembled WGS sequence"/>
</dbReference>